<evidence type="ECO:0000256" key="5">
    <source>
        <dbReference type="SAM" id="MobiDB-lite"/>
    </source>
</evidence>
<dbReference type="InterPro" id="IPR056290">
    <property type="entry name" value="CEPT76/DRC7_peptidase-like_dom"/>
</dbReference>
<dbReference type="InterPro" id="IPR033551">
    <property type="entry name" value="DRC7/lobo"/>
</dbReference>
<evidence type="ECO:0000256" key="2">
    <source>
        <dbReference type="ARBA" id="ARBA00022490"/>
    </source>
</evidence>
<evidence type="ECO:0000259" key="8">
    <source>
        <dbReference type="Pfam" id="PF24671"/>
    </source>
</evidence>
<evidence type="ECO:0000256" key="4">
    <source>
        <dbReference type="SAM" id="Coils"/>
    </source>
</evidence>
<name>A0AAW0W2A7_CHEQU</name>
<reference evidence="9 10" key="1">
    <citation type="journal article" date="2024" name="BMC Genomics">
        <title>Genome assembly of redclaw crayfish (Cherax quadricarinatus) provides insights into its immune adaptation and hypoxia tolerance.</title>
        <authorList>
            <person name="Liu Z."/>
            <person name="Zheng J."/>
            <person name="Li H."/>
            <person name="Fang K."/>
            <person name="Wang S."/>
            <person name="He J."/>
            <person name="Zhou D."/>
            <person name="Weng S."/>
            <person name="Chi M."/>
            <person name="Gu Z."/>
            <person name="He J."/>
            <person name="Li F."/>
            <person name="Wang M."/>
        </authorList>
    </citation>
    <scope>NUCLEOTIDE SEQUENCE [LARGE SCALE GENOMIC DNA]</scope>
    <source>
        <strain evidence="9">ZL_2023a</strain>
    </source>
</reference>
<feature type="coiled-coil region" evidence="4">
    <location>
        <begin position="597"/>
        <end position="624"/>
    </location>
</feature>
<organism evidence="9 10">
    <name type="scientific">Cherax quadricarinatus</name>
    <name type="common">Australian red claw crayfish</name>
    <dbReference type="NCBI Taxonomy" id="27406"/>
    <lineage>
        <taxon>Eukaryota</taxon>
        <taxon>Metazoa</taxon>
        <taxon>Ecdysozoa</taxon>
        <taxon>Arthropoda</taxon>
        <taxon>Crustacea</taxon>
        <taxon>Multicrustacea</taxon>
        <taxon>Malacostraca</taxon>
        <taxon>Eumalacostraca</taxon>
        <taxon>Eucarida</taxon>
        <taxon>Decapoda</taxon>
        <taxon>Pleocyemata</taxon>
        <taxon>Astacidea</taxon>
        <taxon>Parastacoidea</taxon>
        <taxon>Parastacidae</taxon>
        <taxon>Cherax</taxon>
    </lineage>
</organism>
<evidence type="ECO:0000256" key="3">
    <source>
        <dbReference type="ARBA" id="ARBA00023212"/>
    </source>
</evidence>
<comment type="subcellular location">
    <subcellularLocation>
        <location evidence="1">Cytoplasm</location>
        <location evidence="1">Cytoskeleton</location>
    </subcellularLocation>
</comment>
<dbReference type="GO" id="GO:0005856">
    <property type="term" value="C:cytoskeleton"/>
    <property type="evidence" value="ECO:0007669"/>
    <property type="project" value="UniProtKB-SubCell"/>
</dbReference>
<keyword evidence="4" id="KW-0175">Coiled coil</keyword>
<dbReference type="InterPro" id="IPR056292">
    <property type="entry name" value="DRC7_C"/>
</dbReference>
<proteinExistence type="predicted"/>
<keyword evidence="2" id="KW-0963">Cytoplasm</keyword>
<evidence type="ECO:0000313" key="9">
    <source>
        <dbReference type="EMBL" id="KAK8723372.1"/>
    </source>
</evidence>
<feature type="region of interest" description="Disordered" evidence="5">
    <location>
        <begin position="138"/>
        <end position="193"/>
    </location>
</feature>
<feature type="compositionally biased region" description="Polar residues" evidence="5">
    <location>
        <begin position="162"/>
        <end position="172"/>
    </location>
</feature>
<keyword evidence="3" id="KW-0206">Cytoskeleton</keyword>
<dbReference type="PANTHER" id="PTHR35249:SF2">
    <property type="entry name" value="DYNEIN REGULATORY COMPLEX SUBUNIT 7"/>
    <property type="match status" value="1"/>
</dbReference>
<feature type="region of interest" description="Disordered" evidence="5">
    <location>
        <begin position="324"/>
        <end position="346"/>
    </location>
</feature>
<dbReference type="Proteomes" id="UP001445076">
    <property type="component" value="Unassembled WGS sequence"/>
</dbReference>
<feature type="region of interest" description="Disordered" evidence="5">
    <location>
        <begin position="28"/>
        <end position="56"/>
    </location>
</feature>
<feature type="domain" description="Dynein regulatory complex subunit 7 MORN" evidence="7">
    <location>
        <begin position="345"/>
        <end position="524"/>
    </location>
</feature>
<dbReference type="Pfam" id="PF24656">
    <property type="entry name" value="CEPT76_peptidase"/>
    <property type="match status" value="1"/>
</dbReference>
<dbReference type="GO" id="GO:0048870">
    <property type="term" value="P:cell motility"/>
    <property type="evidence" value="ECO:0007669"/>
    <property type="project" value="TreeGrafter"/>
</dbReference>
<evidence type="ECO:0000259" key="6">
    <source>
        <dbReference type="Pfam" id="PF24656"/>
    </source>
</evidence>
<evidence type="ECO:0000256" key="1">
    <source>
        <dbReference type="ARBA" id="ARBA00004245"/>
    </source>
</evidence>
<gene>
    <name evidence="9" type="ORF">OTU49_011681</name>
</gene>
<keyword evidence="10" id="KW-1185">Reference proteome</keyword>
<feature type="domain" description="Dynein regulatory complex subunit 7 C-terminal" evidence="8">
    <location>
        <begin position="587"/>
        <end position="679"/>
    </location>
</feature>
<dbReference type="EMBL" id="JARKIK010000089">
    <property type="protein sequence ID" value="KAK8723372.1"/>
    <property type="molecule type" value="Genomic_DNA"/>
</dbReference>
<feature type="region of interest" description="Disordered" evidence="5">
    <location>
        <begin position="450"/>
        <end position="477"/>
    </location>
</feature>
<dbReference type="Pfam" id="PF24671">
    <property type="entry name" value="DRC7_C"/>
    <property type="match status" value="1"/>
</dbReference>
<dbReference type="PANTHER" id="PTHR35249">
    <property type="entry name" value="DYNEIN REGULATORY COMPLEX SUBUNIT 7"/>
    <property type="match status" value="1"/>
</dbReference>
<sequence>MASKYSVRAPPDLRSQYLLIMEERAKRRRTAHLQQKHDHTHTSATHEQEWQTGSGGGETSSHLHFWVVVLPPGHHVTKPTFVEPTTGQVVPLGPPYLHIHAVFDHTNYWACTKYDQPISSDMFDLSDRNVWMALIEDGESDSHPPHQLSPSSPHHEVGSDPLQPSSAHQSLSPAAHHYPPPAQSCEGPVPLGQGTTSLAVTQAHRDTKKTLKVPRMYMPITITEEMLEERFPGGWREEVYCGVVVRRYSAFSHPRGATLILTLCSNTAGSSQEVQEKFEQRGDGLLSRMTSLLQGAVHETFANTRKDTLKRHKYWRAPGLLMARSGSDGMNNPAQAGQGDDRNQSPQDEVFEFHSKFRVDALRTRVIGKTVWREEFDDRPDLLMARTITFSNADPSPPRPIQIIEEEFGCPDGEEPHKAVQRRVFEISEGKILLVYHYGHHRLLQPTRSFLKPQSGRPTDLTSEMTQGFQPDPSVEEPGMPELWEVLESEMEAEVQVQEEVRRAVEETAAIREARTAEEHHIVLLPHIFDIRRNETVQYILKQRQYEEAHREEMQRKRQEEREGRVDTIAPYLPLLLGDSEGDRGEIVRERCLQDLRERLALRANLLQDRLDQARALVLECREEGSRRKRLTAEERAALTARTTAAEAAHRRLRAQLAAWRHEASERYETLAGKLESNLWLTQKPALPPNSTLQ</sequence>
<accession>A0AAW0W2A7</accession>
<dbReference type="GO" id="GO:0031514">
    <property type="term" value="C:motile cilium"/>
    <property type="evidence" value="ECO:0007669"/>
    <property type="project" value="TreeGrafter"/>
</dbReference>
<dbReference type="Pfam" id="PF24667">
    <property type="entry name" value="MORN_DRC7"/>
    <property type="match status" value="1"/>
</dbReference>
<feature type="compositionally biased region" description="Polar residues" evidence="5">
    <location>
        <begin position="456"/>
        <end position="469"/>
    </location>
</feature>
<comment type="caution">
    <text evidence="9">The sequence shown here is derived from an EMBL/GenBank/DDBJ whole genome shotgun (WGS) entry which is preliminary data.</text>
</comment>
<protein>
    <submittedName>
        <fullName evidence="9">Uncharacterized protein</fullName>
    </submittedName>
</protein>
<evidence type="ECO:0000313" key="10">
    <source>
        <dbReference type="Proteomes" id="UP001445076"/>
    </source>
</evidence>
<dbReference type="AlphaFoldDB" id="A0AAW0W2A7"/>
<dbReference type="InterPro" id="IPR056291">
    <property type="entry name" value="MORN_DRC7"/>
</dbReference>
<feature type="compositionally biased region" description="Basic and acidic residues" evidence="5">
    <location>
        <begin position="35"/>
        <end position="49"/>
    </location>
</feature>
<feature type="domain" description="CEP76/DRC7 peptidase-like" evidence="6">
    <location>
        <begin position="58"/>
        <end position="134"/>
    </location>
</feature>
<evidence type="ECO:0000259" key="7">
    <source>
        <dbReference type="Pfam" id="PF24667"/>
    </source>
</evidence>